<reference evidence="7 8" key="1">
    <citation type="submission" date="2014-04" db="EMBL/GenBank/DDBJ databases">
        <title>Evolutionary Origins and Diversification of the Mycorrhizal Mutualists.</title>
        <authorList>
            <consortium name="DOE Joint Genome Institute"/>
            <consortium name="Mycorrhizal Genomics Consortium"/>
            <person name="Kohler A."/>
            <person name="Kuo A."/>
            <person name="Nagy L.G."/>
            <person name="Floudas D."/>
            <person name="Copeland A."/>
            <person name="Barry K.W."/>
            <person name="Cichocki N."/>
            <person name="Veneault-Fourrey C."/>
            <person name="LaButti K."/>
            <person name="Lindquist E.A."/>
            <person name="Lipzen A."/>
            <person name="Lundell T."/>
            <person name="Morin E."/>
            <person name="Murat C."/>
            <person name="Riley R."/>
            <person name="Ohm R."/>
            <person name="Sun H."/>
            <person name="Tunlid A."/>
            <person name="Henrissat B."/>
            <person name="Grigoriev I.V."/>
            <person name="Hibbett D.S."/>
            <person name="Martin F."/>
        </authorList>
    </citation>
    <scope>NUCLEOTIDE SEQUENCE [LARGE SCALE GENOMIC DNA]</scope>
    <source>
        <strain evidence="7 8">Koide BX008</strain>
    </source>
</reference>
<evidence type="ECO:0000256" key="6">
    <source>
        <dbReference type="ARBA" id="ARBA00035191"/>
    </source>
</evidence>
<evidence type="ECO:0000313" key="8">
    <source>
        <dbReference type="Proteomes" id="UP000054549"/>
    </source>
</evidence>
<keyword evidence="4" id="KW-0496">Mitochondrion</keyword>
<gene>
    <name evidence="7" type="ORF">M378DRAFT_184029</name>
</gene>
<evidence type="ECO:0000256" key="3">
    <source>
        <dbReference type="ARBA" id="ARBA00022980"/>
    </source>
</evidence>
<dbReference type="AlphaFoldDB" id="A0A0C2XJI5"/>
<dbReference type="Gene3D" id="3.30.780.10">
    <property type="entry name" value="SUI1-like domain"/>
    <property type="match status" value="1"/>
</dbReference>
<dbReference type="GO" id="GO:0003735">
    <property type="term" value="F:structural constituent of ribosome"/>
    <property type="evidence" value="ECO:0007669"/>
    <property type="project" value="InterPro"/>
</dbReference>
<evidence type="ECO:0000256" key="1">
    <source>
        <dbReference type="ARBA" id="ARBA00004173"/>
    </source>
</evidence>
<dbReference type="GO" id="GO:0005762">
    <property type="term" value="C:mitochondrial large ribosomal subunit"/>
    <property type="evidence" value="ECO:0007669"/>
    <property type="project" value="TreeGrafter"/>
</dbReference>
<dbReference type="InParanoid" id="A0A0C2XJI5"/>
<sequence length="111" mass="12736">MFASIQRLLPTSVAPRAQHLVHHPYFVPRNSRGNLPVYTDIRNAGTRYLVLVHNIDGNANSLARDLQKSLFERSSHESQRMNVEVVRGKNLIITGGRWKHHIVEWLKAKGF</sequence>
<dbReference type="STRING" id="946122.A0A0C2XJI5"/>
<keyword evidence="8" id="KW-1185">Reference proteome</keyword>
<dbReference type="InterPro" id="IPR007740">
    <property type="entry name" value="Ribosomal_mL49"/>
</dbReference>
<dbReference type="PANTHER" id="PTHR13477:SF0">
    <property type="entry name" value="LARGE RIBOSOMAL SUBUNIT PROTEIN ML49"/>
    <property type="match status" value="1"/>
</dbReference>
<dbReference type="Pfam" id="PF05046">
    <property type="entry name" value="Img2"/>
    <property type="match status" value="1"/>
</dbReference>
<organism evidence="7 8">
    <name type="scientific">Amanita muscaria (strain Koide BX008)</name>
    <dbReference type="NCBI Taxonomy" id="946122"/>
    <lineage>
        <taxon>Eukaryota</taxon>
        <taxon>Fungi</taxon>
        <taxon>Dikarya</taxon>
        <taxon>Basidiomycota</taxon>
        <taxon>Agaricomycotina</taxon>
        <taxon>Agaricomycetes</taxon>
        <taxon>Agaricomycetidae</taxon>
        <taxon>Agaricales</taxon>
        <taxon>Pluteineae</taxon>
        <taxon>Amanitaceae</taxon>
        <taxon>Amanita</taxon>
    </lineage>
</organism>
<evidence type="ECO:0000256" key="2">
    <source>
        <dbReference type="ARBA" id="ARBA00005677"/>
    </source>
</evidence>
<dbReference type="OrthoDB" id="19439at2759"/>
<keyword evidence="3" id="KW-0689">Ribosomal protein</keyword>
<comment type="subcellular location">
    <subcellularLocation>
        <location evidence="1">Mitochondrion</location>
    </subcellularLocation>
</comment>
<proteinExistence type="inferred from homology"/>
<dbReference type="HOGENOM" id="CLU_085757_4_0_1"/>
<protein>
    <recommendedName>
        <fullName evidence="6">Large ribosomal subunit protein mL49</fullName>
    </recommendedName>
</protein>
<keyword evidence="5" id="KW-0687">Ribonucleoprotein</keyword>
<dbReference type="GO" id="GO:0006412">
    <property type="term" value="P:translation"/>
    <property type="evidence" value="ECO:0007669"/>
    <property type="project" value="InterPro"/>
</dbReference>
<dbReference type="FunCoup" id="A0A0C2XJI5">
    <property type="interactions" value="46"/>
</dbReference>
<dbReference type="Proteomes" id="UP000054549">
    <property type="component" value="Unassembled WGS sequence"/>
</dbReference>
<evidence type="ECO:0000256" key="5">
    <source>
        <dbReference type="ARBA" id="ARBA00023274"/>
    </source>
</evidence>
<name>A0A0C2XJI5_AMAMK</name>
<comment type="similarity">
    <text evidence="2">Belongs to the mitochondrion-specific ribosomal protein mL49 family.</text>
</comment>
<evidence type="ECO:0000256" key="4">
    <source>
        <dbReference type="ARBA" id="ARBA00023128"/>
    </source>
</evidence>
<dbReference type="PANTHER" id="PTHR13477">
    <property type="entry name" value="MITOCHONDRIAL 39S RIBOSOMAL PROTEIN L49"/>
    <property type="match status" value="1"/>
</dbReference>
<evidence type="ECO:0000313" key="7">
    <source>
        <dbReference type="EMBL" id="KIL69606.1"/>
    </source>
</evidence>
<accession>A0A0C2XJI5</accession>
<dbReference type="EMBL" id="KN818225">
    <property type="protein sequence ID" value="KIL69606.1"/>
    <property type="molecule type" value="Genomic_DNA"/>
</dbReference>